<feature type="domain" description="Serine aminopeptidase S33" evidence="2">
    <location>
        <begin position="135"/>
        <end position="204"/>
    </location>
</feature>
<gene>
    <name evidence="3" type="ORF">AFUS01_LOCUS12525</name>
</gene>
<protein>
    <recommendedName>
        <fullName evidence="5">Alpha/beta hydrolase</fullName>
    </recommendedName>
</protein>
<dbReference type="GO" id="GO:0017171">
    <property type="term" value="F:serine hydrolase activity"/>
    <property type="evidence" value="ECO:0007669"/>
    <property type="project" value="TreeGrafter"/>
</dbReference>
<proteinExistence type="predicted"/>
<accession>A0A8J2NRS2</accession>
<sequence length="224" mass="25344">MPKKEVHGVSLLYTTAGKGNHSILCMPGFLGTAEDTFGEIFKTFDQQRFRLVAWDPPGYGKSRPPNREIKMGYLKRDAELAAELMKNLGYERYSILGVSQGGETGLILAIYTMVDYYPEKKLNELLKVYDRDYLKKLTTDLLSYGMASGHDNLRDVIGPIKCPLLITHGQKDSVCQVYQARELLRRFPLATLHIFPEGNHDLHNTHPDEFMGAVFGFFNSTFDG</sequence>
<reference evidence="3" key="1">
    <citation type="submission" date="2021-06" db="EMBL/GenBank/DDBJ databases">
        <authorList>
            <person name="Hodson N. C."/>
            <person name="Mongue J. A."/>
            <person name="Jaron S. K."/>
        </authorList>
    </citation>
    <scope>NUCLEOTIDE SEQUENCE</scope>
</reference>
<evidence type="ECO:0000259" key="2">
    <source>
        <dbReference type="Pfam" id="PF12146"/>
    </source>
</evidence>
<evidence type="ECO:0000259" key="1">
    <source>
        <dbReference type="Pfam" id="PF00561"/>
    </source>
</evidence>
<dbReference type="PANTHER" id="PTHR46331:SF2">
    <property type="entry name" value="VALACYCLOVIR HYDROLASE"/>
    <property type="match status" value="1"/>
</dbReference>
<dbReference type="AlphaFoldDB" id="A0A8J2NRS2"/>
<feature type="domain" description="AB hydrolase-1" evidence="1">
    <location>
        <begin position="23"/>
        <end position="110"/>
    </location>
</feature>
<evidence type="ECO:0000313" key="4">
    <source>
        <dbReference type="Proteomes" id="UP000708208"/>
    </source>
</evidence>
<dbReference type="EMBL" id="CAJVCH010099042">
    <property type="protein sequence ID" value="CAG7723437.1"/>
    <property type="molecule type" value="Genomic_DNA"/>
</dbReference>
<organism evidence="3 4">
    <name type="scientific">Allacma fusca</name>
    <dbReference type="NCBI Taxonomy" id="39272"/>
    <lineage>
        <taxon>Eukaryota</taxon>
        <taxon>Metazoa</taxon>
        <taxon>Ecdysozoa</taxon>
        <taxon>Arthropoda</taxon>
        <taxon>Hexapoda</taxon>
        <taxon>Collembola</taxon>
        <taxon>Symphypleona</taxon>
        <taxon>Sminthuridae</taxon>
        <taxon>Allacma</taxon>
    </lineage>
</organism>
<evidence type="ECO:0008006" key="5">
    <source>
        <dbReference type="Google" id="ProtNLM"/>
    </source>
</evidence>
<dbReference type="Pfam" id="PF12146">
    <property type="entry name" value="Hydrolase_4"/>
    <property type="match status" value="1"/>
</dbReference>
<keyword evidence="4" id="KW-1185">Reference proteome</keyword>
<dbReference type="OrthoDB" id="19657at2759"/>
<evidence type="ECO:0000313" key="3">
    <source>
        <dbReference type="EMBL" id="CAG7723437.1"/>
    </source>
</evidence>
<dbReference type="InterPro" id="IPR022742">
    <property type="entry name" value="Hydrolase_4"/>
</dbReference>
<dbReference type="Proteomes" id="UP000708208">
    <property type="component" value="Unassembled WGS sequence"/>
</dbReference>
<dbReference type="InterPro" id="IPR000073">
    <property type="entry name" value="AB_hydrolase_1"/>
</dbReference>
<dbReference type="PANTHER" id="PTHR46331">
    <property type="entry name" value="VALACYCLOVIR HYDROLASE"/>
    <property type="match status" value="1"/>
</dbReference>
<comment type="caution">
    <text evidence="3">The sequence shown here is derived from an EMBL/GenBank/DDBJ whole genome shotgun (WGS) entry which is preliminary data.</text>
</comment>
<dbReference type="Pfam" id="PF00561">
    <property type="entry name" value="Abhydrolase_1"/>
    <property type="match status" value="1"/>
</dbReference>
<name>A0A8J2NRS2_9HEXA</name>